<gene>
    <name evidence="3" type="ORF">PPYR_00775</name>
</gene>
<dbReference type="EMBL" id="VVIM01000001">
    <property type="protein sequence ID" value="KAB0803805.1"/>
    <property type="molecule type" value="Genomic_DNA"/>
</dbReference>
<dbReference type="PANTHER" id="PTHR31569">
    <property type="entry name" value="SWIM-TYPE DOMAIN-CONTAINING PROTEIN"/>
    <property type="match status" value="1"/>
</dbReference>
<evidence type="ECO:0000259" key="2">
    <source>
        <dbReference type="PROSITE" id="PS50966"/>
    </source>
</evidence>
<dbReference type="InterPro" id="IPR007527">
    <property type="entry name" value="Znf_SWIM"/>
</dbReference>
<keyword evidence="4" id="KW-1185">Reference proteome</keyword>
<protein>
    <recommendedName>
        <fullName evidence="2">SWIM-type domain-containing protein</fullName>
    </recommendedName>
</protein>
<keyword evidence="1" id="KW-0863">Zinc-finger</keyword>
<dbReference type="PANTHER" id="PTHR31569:SF4">
    <property type="entry name" value="SWIM-TYPE DOMAIN-CONTAINING PROTEIN"/>
    <property type="match status" value="1"/>
</dbReference>
<dbReference type="PROSITE" id="PS50966">
    <property type="entry name" value="ZF_SWIM"/>
    <property type="match status" value="1"/>
</dbReference>
<feature type="domain" description="SWIM-type" evidence="2">
    <location>
        <begin position="350"/>
        <end position="388"/>
    </location>
</feature>
<dbReference type="InterPro" id="IPR048324">
    <property type="entry name" value="ZSWIM1-3_RNaseH-like"/>
</dbReference>
<evidence type="ECO:0000256" key="1">
    <source>
        <dbReference type="PROSITE-ProRule" id="PRU00325"/>
    </source>
</evidence>
<evidence type="ECO:0000313" key="4">
    <source>
        <dbReference type="Proteomes" id="UP000327044"/>
    </source>
</evidence>
<dbReference type="Pfam" id="PF21056">
    <property type="entry name" value="ZSWIM1-3_RNaseH-like"/>
    <property type="match status" value="1"/>
</dbReference>
<comment type="caution">
    <text evidence="3">The sequence shown here is derived from an EMBL/GenBank/DDBJ whole genome shotgun (WGS) entry which is preliminary data.</text>
</comment>
<dbReference type="Proteomes" id="UP000327044">
    <property type="component" value="Unassembled WGS sequence"/>
</dbReference>
<dbReference type="InterPro" id="IPR052579">
    <property type="entry name" value="Zinc_finger_SWIM"/>
</dbReference>
<dbReference type="Pfam" id="PF04434">
    <property type="entry name" value="SWIM"/>
    <property type="match status" value="1"/>
</dbReference>
<keyword evidence="1" id="KW-0479">Metal-binding</keyword>
<organism evidence="3 4">
    <name type="scientific">Photinus pyralis</name>
    <name type="common">Common eastern firefly</name>
    <name type="synonym">Lampyris pyralis</name>
    <dbReference type="NCBI Taxonomy" id="7054"/>
    <lineage>
        <taxon>Eukaryota</taxon>
        <taxon>Metazoa</taxon>
        <taxon>Ecdysozoa</taxon>
        <taxon>Arthropoda</taxon>
        <taxon>Hexapoda</taxon>
        <taxon>Insecta</taxon>
        <taxon>Pterygota</taxon>
        <taxon>Neoptera</taxon>
        <taxon>Endopterygota</taxon>
        <taxon>Coleoptera</taxon>
        <taxon>Polyphaga</taxon>
        <taxon>Elateriformia</taxon>
        <taxon>Elateroidea</taxon>
        <taxon>Lampyridae</taxon>
        <taxon>Lampyrinae</taxon>
        <taxon>Photinus</taxon>
    </lineage>
</organism>
<keyword evidence="1" id="KW-0862">Zinc</keyword>
<reference evidence="3 4" key="1">
    <citation type="journal article" date="2018" name="Elife">
        <title>Firefly genomes illuminate parallel origins of bioluminescence in beetles.</title>
        <authorList>
            <person name="Fallon T.R."/>
            <person name="Lower S.E."/>
            <person name="Chang C.H."/>
            <person name="Bessho-Uehara M."/>
            <person name="Martin G.J."/>
            <person name="Bewick A.J."/>
            <person name="Behringer M."/>
            <person name="Debat H.J."/>
            <person name="Wong I."/>
            <person name="Day J.C."/>
            <person name="Suvorov A."/>
            <person name="Silva C.J."/>
            <person name="Stanger-Hall K.F."/>
            <person name="Hall D.W."/>
            <person name="Schmitz R.J."/>
            <person name="Nelson D.R."/>
            <person name="Lewis S.M."/>
            <person name="Shigenobu S."/>
            <person name="Bybee S.M."/>
            <person name="Larracuente A.M."/>
            <person name="Oba Y."/>
            <person name="Weng J.K."/>
        </authorList>
    </citation>
    <scope>NUCLEOTIDE SEQUENCE [LARGE SCALE GENOMIC DNA]</scope>
    <source>
        <strain evidence="3">1611_PpyrPB1</strain>
        <tissue evidence="3">Whole body</tissue>
    </source>
</reference>
<evidence type="ECO:0000313" key="3">
    <source>
        <dbReference type="EMBL" id="KAB0803805.1"/>
    </source>
</evidence>
<dbReference type="InParanoid" id="A0A5N4B2I4"/>
<accession>A0A5N4B2I4</accession>
<name>A0A5N4B2I4_PHOPY</name>
<sequence length="929" mass="107112">MQKTGKIILSKDIRNIKYVTRLPLKSNDLEKIVSILSENEGCAVEIAHDQEGNLIGIYYQDFFMKHVFQTFPELLICDATYKLNELNMALYILLAVDGNGQSEIVSTFLMADESKSAIEVMIKTFKYKNEAWVKTVTILTDKDMTERNIFKNEFPHADVLLCLFHTLRTFRREITIERMAIKKETREKCLQVIQKIAYSATLKEYNINYEELQKLDVKNVLKYYDENWHNIKNEWVEGLKSSCFTLNNSTTNRLESINQKIKSGVDRHSSLCQFYTDFKTVLQSLRIDRDHSAQLLLYKTPVTHYQTSSTEYRYMKLITAFAWSHLEKQFKSLPTTIIKIKKENDQTFSYNSDREGLISVTVDNCSCRFRNQMKLPCRHILAVRRHSNAELYDELLVNERWLVKYYLENHRATMKDLPIYDSNHELLTEHTISKPVLNQHQKFREASKLCNSLAVTISQYGNKRYREIMDQMKLLKSFYQSKKKVLIVEVIDEKSNDHNSSNNTEICVLDDNHYELHGTNSKILTEAADISLDLELPGESETSGTVLTEEEIPISLLGDNTHNCPSQEIDSEVLRHEAEILPEGTEILEAEIISEPEDLQLAKQVELIEREMLPVTGSVLDGNKRNYEYYVFQKNDSKGEAEIVAEETISKNLEISDGVGKILESNISNKHDNIGTSKKYVLREIQIPPKMVKCGRPKGSELTVIGTKRKRRKASGPLCAKEVQRALNALVRLVQIKHFSSEIQALTDKKIMPNSSKLLPLNPHLDNENILRVGGRLINSKHTELKKHPIILPADDHLTILILHDLLGSLLELSGELELWKMKWANENESRKLSSVLEASATDEQWCTVLARIESVFNSRPLTALSHDLSPLTPGHFLIGRLLSTLPETSLQEVNVNRLSKYQHLQKLVQHFWERWNKECLFTRTPNKK</sequence>
<proteinExistence type="predicted"/>
<dbReference type="GO" id="GO:0008270">
    <property type="term" value="F:zinc ion binding"/>
    <property type="evidence" value="ECO:0007669"/>
    <property type="project" value="UniProtKB-KW"/>
</dbReference>
<dbReference type="AlphaFoldDB" id="A0A5N4B2I4"/>